<evidence type="ECO:0000313" key="1">
    <source>
        <dbReference type="EMBL" id="OGB73303.1"/>
    </source>
</evidence>
<dbReference type="Proteomes" id="UP000178085">
    <property type="component" value="Unassembled WGS sequence"/>
</dbReference>
<dbReference type="EMBL" id="METD01000001">
    <property type="protein sequence ID" value="OGB73303.1"/>
    <property type="molecule type" value="Genomic_DNA"/>
</dbReference>
<reference evidence="1 2" key="1">
    <citation type="journal article" date="2016" name="Nat. Commun.">
        <title>Thousands of microbial genomes shed light on interconnected biogeochemical processes in an aquifer system.</title>
        <authorList>
            <person name="Anantharaman K."/>
            <person name="Brown C.T."/>
            <person name="Hug L.A."/>
            <person name="Sharon I."/>
            <person name="Castelle C.J."/>
            <person name="Probst A.J."/>
            <person name="Thomas B.C."/>
            <person name="Singh A."/>
            <person name="Wilkins M.J."/>
            <person name="Karaoz U."/>
            <person name="Brodie E.L."/>
            <person name="Williams K.H."/>
            <person name="Hubbard S.S."/>
            <person name="Banfield J.F."/>
        </authorList>
    </citation>
    <scope>NUCLEOTIDE SEQUENCE [LARGE SCALE GENOMIC DNA]</scope>
</reference>
<sequence>MNGMRAVGAVAGIVLVLGALMVFGQYLNRSTGGASADVINLADLPSQVVLSKDDYATALQLIDSYKQAYDLPTKNGLIDDLKALLTAVAIRE</sequence>
<dbReference type="AlphaFoldDB" id="A0A1F4NPC2"/>
<evidence type="ECO:0000313" key="2">
    <source>
        <dbReference type="Proteomes" id="UP000178085"/>
    </source>
</evidence>
<name>A0A1F4NPC2_UNCK3</name>
<gene>
    <name evidence="1" type="ORF">A3K51_00270</name>
</gene>
<proteinExistence type="predicted"/>
<comment type="caution">
    <text evidence="1">The sequence shown here is derived from an EMBL/GenBank/DDBJ whole genome shotgun (WGS) entry which is preliminary data.</text>
</comment>
<organism evidence="1 2">
    <name type="scientific">candidate division Kazan bacterium RIFCSPLOWO2_01_FULL_45_19</name>
    <dbReference type="NCBI Taxonomy" id="1798538"/>
    <lineage>
        <taxon>Bacteria</taxon>
        <taxon>Bacteria division Kazan-3B-28</taxon>
    </lineage>
</organism>
<protein>
    <submittedName>
        <fullName evidence="1">Uncharacterized protein</fullName>
    </submittedName>
</protein>
<accession>A0A1F4NPC2</accession>